<dbReference type="Proteomes" id="UP000012249">
    <property type="component" value="Unassembled WGS sequence"/>
</dbReference>
<dbReference type="InterPro" id="IPR054253">
    <property type="entry name" value="DUF6984"/>
</dbReference>
<accession>N1U879</accession>
<feature type="domain" description="DUF6984" evidence="1">
    <location>
        <begin position="21"/>
        <end position="94"/>
    </location>
</feature>
<evidence type="ECO:0000259" key="1">
    <source>
        <dbReference type="Pfam" id="PF22480"/>
    </source>
</evidence>
<proteinExistence type="predicted"/>
<evidence type="ECO:0000313" key="2">
    <source>
        <dbReference type="EMBL" id="EMY12315.1"/>
    </source>
</evidence>
<evidence type="ECO:0000313" key="3">
    <source>
        <dbReference type="Proteomes" id="UP000012249"/>
    </source>
</evidence>
<reference evidence="2 3" key="1">
    <citation type="submission" date="2013-02" db="EMBL/GenBank/DDBJ databases">
        <authorList>
            <person name="Harkins D.M."/>
            <person name="Durkin A.S."/>
            <person name="Brinkac L.M."/>
            <person name="Haft D.H."/>
            <person name="Selengut J.D."/>
            <person name="Sanka R."/>
            <person name="DePew J."/>
            <person name="Purushe J."/>
            <person name="Haake D.A."/>
            <person name="Matsunaga J."/>
            <person name="Vinetz J.M."/>
            <person name="Sutton G.G."/>
            <person name="Nierman W.C."/>
            <person name="Fouts D.E."/>
        </authorList>
    </citation>
    <scope>NUCLEOTIDE SEQUENCE [LARGE SCALE GENOMIC DNA]</scope>
    <source>
        <strain evidence="2 3">Ecochallenge</strain>
    </source>
</reference>
<comment type="caution">
    <text evidence="2">The sequence shown here is derived from an EMBL/GenBank/DDBJ whole genome shotgun (WGS) entry which is preliminary data.</text>
</comment>
<organism evidence="2 3">
    <name type="scientific">Leptospira weilii str. Ecochallenge</name>
    <dbReference type="NCBI Taxonomy" id="1049986"/>
    <lineage>
        <taxon>Bacteria</taxon>
        <taxon>Pseudomonadati</taxon>
        <taxon>Spirochaetota</taxon>
        <taxon>Spirochaetia</taxon>
        <taxon>Leptospirales</taxon>
        <taxon>Leptospiraceae</taxon>
        <taxon>Leptospira</taxon>
    </lineage>
</organism>
<name>N1U879_9LEPT</name>
<dbReference type="Pfam" id="PF22480">
    <property type="entry name" value="DUF6984"/>
    <property type="match status" value="1"/>
</dbReference>
<gene>
    <name evidence="2" type="ORF">LEP1GSC043_3667</name>
</gene>
<dbReference type="EMBL" id="AHMI02000309">
    <property type="protein sequence ID" value="EMY12315.1"/>
    <property type="molecule type" value="Genomic_DNA"/>
</dbReference>
<protein>
    <recommendedName>
        <fullName evidence="1">DUF6984 domain-containing protein</fullName>
    </recommendedName>
</protein>
<sequence length="104" mass="12194">MLAIIDEDDGTSVGLDPLNWVPVQELSDGHMGSIRFIHDPNEKTDRQFGRIWKEVWFYDEDGVIVFAAIILDKTGLVFELEIWKTNFEPLQRYPKREEIRTITK</sequence>
<dbReference type="AlphaFoldDB" id="N1U879"/>